<dbReference type="EMBL" id="GEDG01031909">
    <property type="protein sequence ID" value="JAP11113.1"/>
    <property type="molecule type" value="Transcribed_RNA"/>
</dbReference>
<protein>
    <submittedName>
        <fullName evidence="1">Putative ovule protein</fullName>
    </submittedName>
</protein>
<organism evidence="1">
    <name type="scientific">Solanum chacoense</name>
    <name type="common">Chaco potato</name>
    <dbReference type="NCBI Taxonomy" id="4108"/>
    <lineage>
        <taxon>Eukaryota</taxon>
        <taxon>Viridiplantae</taxon>
        <taxon>Streptophyta</taxon>
        <taxon>Embryophyta</taxon>
        <taxon>Tracheophyta</taxon>
        <taxon>Spermatophyta</taxon>
        <taxon>Magnoliopsida</taxon>
        <taxon>eudicotyledons</taxon>
        <taxon>Gunneridae</taxon>
        <taxon>Pentapetalae</taxon>
        <taxon>asterids</taxon>
        <taxon>lamiids</taxon>
        <taxon>Solanales</taxon>
        <taxon>Solanaceae</taxon>
        <taxon>Solanoideae</taxon>
        <taxon>Solaneae</taxon>
        <taxon>Solanum</taxon>
    </lineage>
</organism>
<dbReference type="AlphaFoldDB" id="A0A0V0GTT1"/>
<evidence type="ECO:0000313" key="1">
    <source>
        <dbReference type="EMBL" id="JAP11113.1"/>
    </source>
</evidence>
<reference evidence="1" key="1">
    <citation type="submission" date="2015-12" db="EMBL/GenBank/DDBJ databases">
        <title>Gene expression during late stages of embryo sac development: a critical building block for successful pollen-pistil interactions.</title>
        <authorList>
            <person name="Liu Y."/>
            <person name="Joly V."/>
            <person name="Sabar M."/>
            <person name="Matton D.P."/>
        </authorList>
    </citation>
    <scope>NUCLEOTIDE SEQUENCE</scope>
</reference>
<proteinExistence type="predicted"/>
<accession>A0A0V0GTT1</accession>
<name>A0A0V0GTT1_SOLCH</name>
<sequence>MINYEYFQYWQETTEEITLLGDLIKENIERYQRTQDIQYIEYILENIREIIRLIPLRKEYYDKCFNA</sequence>